<comment type="similarity">
    <text evidence="1">Belongs to the oxygen-dependent FAD-linked oxidoreductase family.</text>
</comment>
<gene>
    <name evidence="6" type="ORF">AG1IA_09626</name>
</gene>
<dbReference type="PANTHER" id="PTHR42973">
    <property type="entry name" value="BINDING OXIDOREDUCTASE, PUTATIVE (AFU_ORTHOLOGUE AFUA_1G17690)-RELATED"/>
    <property type="match status" value="1"/>
</dbReference>
<accession>L8WEH9</accession>
<dbReference type="InterPro" id="IPR016169">
    <property type="entry name" value="FAD-bd_PCMH_sub2"/>
</dbReference>
<dbReference type="Pfam" id="PF01565">
    <property type="entry name" value="FAD_binding_4"/>
    <property type="match status" value="1"/>
</dbReference>
<dbReference type="InterPro" id="IPR050416">
    <property type="entry name" value="FAD-linked_Oxidoreductase"/>
</dbReference>
<dbReference type="SUPFAM" id="SSF52047">
    <property type="entry name" value="RNI-like"/>
    <property type="match status" value="1"/>
</dbReference>
<comment type="caution">
    <text evidence="6">The sequence shown here is derived from an EMBL/GenBank/DDBJ whole genome shotgun (WGS) entry which is preliminary data.</text>
</comment>
<name>L8WEH9_THACA</name>
<dbReference type="Proteomes" id="UP000011668">
    <property type="component" value="Unassembled WGS sequence"/>
</dbReference>
<dbReference type="InterPro" id="IPR032675">
    <property type="entry name" value="LRR_dom_sf"/>
</dbReference>
<evidence type="ECO:0000256" key="4">
    <source>
        <dbReference type="ARBA" id="ARBA00023002"/>
    </source>
</evidence>
<dbReference type="GO" id="GO:0071949">
    <property type="term" value="F:FAD binding"/>
    <property type="evidence" value="ECO:0007669"/>
    <property type="project" value="InterPro"/>
</dbReference>
<keyword evidence="7" id="KW-1185">Reference proteome</keyword>
<sequence length="1046" mass="116529">MPDYLDFSPDHALQLWMDAQIALDHAIQRYFESTVVLHSIIRSRSNHSEWTTTCKKLTKLWDNGPPVPDKHAKLAEAQIYINQTRNSLQPVNTLPLEVLLPIFRLSAFRTFHSHYGAPIPFSNQLEHDDHRDLVGLTHVCSDWRNVLLAEPSFWSRFSLEPGRPLESEWGRAEVYSIRASGLPQSLSINDSIDKPLSPIHHCNFMNRAMRPRFDTLTQLSLLGFMHSQFVRDTIHFWLRGGTPGVLRALTIQMHPDMTWAGPIHTKTVSLPARIESMLSPIQALSLRGMRFAWDDPIYRNLTVLRIGNVRHEDSPTLSQMLRILSGCPLLQTLQLYSTEIHSSDSTSPKPVYLANLDDLDLAALSSNSLAQLLPNIFIGSKDLSLRFAVSSWGAEGFGIIHHFLARTNTTRLYIQKCDDPEFDYVIGRCLSVLPNLHTLIVDLGMQSGDVCLSHFSILDESTGRYIPRCPRLHTMYFVTGTVSIPAVQNLVGTHPLLRKLRFSACYIDPFEDVLCHLLDPVIEDVKSDLRSDTELLSDWDACALARRPSSYLSNIMARGLTLARLLCALILLVPTTNASAKCCDRLTKELSGEKVLRPLNSNYIIENQKHWCTILTPACILLPESSSDVSTAIKILVQKSCKFAVRSGGHMTNPGWANTDSGVLISLSKLVAVEVSQDKGSVDIGAGNKWGDVYSKIGEYGITVTGGRLSPIGVSGFLLGGGLSFLMNSEGFGADSVLSYEIVLADGTISTATKESSPDLFKALKGGSSNFGIVTSFKLQAYPIDNVYAGSLHYSPEQYNALFKIMETYAREGIESDPKTHIISNFIYVPSQAIEAATFYSFYPEPVAAPPSAVKPFFDLPTIMNTVKVKTFREALEEYSVGTKLKFLRYDFRTYTVQADSKLFKQLFDIWRLTVDGLKETPGLASGIVYQAMSSSMIHASDRKGGNVLGLKPAPNTRIIYRYCQVKRATRTIYVRRKISDGASSTYQDLRYLNYAGSNQQPIESYGPAQVDFLRKVKSKYDPDSVFEILSCGGFKIPPQSVTLSV</sequence>
<dbReference type="OrthoDB" id="2151789at2759"/>
<organism evidence="6 7">
    <name type="scientific">Thanatephorus cucumeris (strain AG1-IA)</name>
    <name type="common">Rice sheath blight fungus</name>
    <name type="synonym">Rhizoctonia solani</name>
    <dbReference type="NCBI Taxonomy" id="983506"/>
    <lineage>
        <taxon>Eukaryota</taxon>
        <taxon>Fungi</taxon>
        <taxon>Dikarya</taxon>
        <taxon>Basidiomycota</taxon>
        <taxon>Agaricomycotina</taxon>
        <taxon>Agaricomycetes</taxon>
        <taxon>Cantharellales</taxon>
        <taxon>Ceratobasidiaceae</taxon>
        <taxon>Rhizoctonia</taxon>
        <taxon>Rhizoctonia solani AG-1</taxon>
    </lineage>
</organism>
<reference evidence="6 7" key="1">
    <citation type="journal article" date="2013" name="Nat. Commun.">
        <title>The evolution and pathogenic mechanisms of the rice sheath blight pathogen.</title>
        <authorList>
            <person name="Zheng A."/>
            <person name="Lin R."/>
            <person name="Xu L."/>
            <person name="Qin P."/>
            <person name="Tang C."/>
            <person name="Ai P."/>
            <person name="Zhang D."/>
            <person name="Liu Y."/>
            <person name="Sun Z."/>
            <person name="Feng H."/>
            <person name="Wang Y."/>
            <person name="Chen Y."/>
            <person name="Liang X."/>
            <person name="Fu R."/>
            <person name="Li Q."/>
            <person name="Zhang J."/>
            <person name="Yu X."/>
            <person name="Xie Z."/>
            <person name="Ding L."/>
            <person name="Guan P."/>
            <person name="Tang J."/>
            <person name="Liang Y."/>
            <person name="Wang S."/>
            <person name="Deng Q."/>
            <person name="Li S."/>
            <person name="Zhu J."/>
            <person name="Wang L."/>
            <person name="Liu H."/>
            <person name="Li P."/>
        </authorList>
    </citation>
    <scope>NUCLEOTIDE SEQUENCE [LARGE SCALE GENOMIC DNA]</scope>
    <source>
        <strain evidence="7">AG-1 IA</strain>
    </source>
</reference>
<dbReference type="GO" id="GO:0016491">
    <property type="term" value="F:oxidoreductase activity"/>
    <property type="evidence" value="ECO:0007669"/>
    <property type="project" value="UniProtKB-KW"/>
</dbReference>
<evidence type="ECO:0000259" key="5">
    <source>
        <dbReference type="PROSITE" id="PS51387"/>
    </source>
</evidence>
<dbReference type="PANTHER" id="PTHR42973:SF54">
    <property type="entry name" value="FAD-BINDING PCMH-TYPE DOMAIN-CONTAINING PROTEIN"/>
    <property type="match status" value="1"/>
</dbReference>
<evidence type="ECO:0000256" key="1">
    <source>
        <dbReference type="ARBA" id="ARBA00005466"/>
    </source>
</evidence>
<evidence type="ECO:0000256" key="2">
    <source>
        <dbReference type="ARBA" id="ARBA00022630"/>
    </source>
</evidence>
<proteinExistence type="inferred from homology"/>
<dbReference type="Gene3D" id="1.20.1280.50">
    <property type="match status" value="1"/>
</dbReference>
<keyword evidence="3" id="KW-0274">FAD</keyword>
<dbReference type="SUPFAM" id="SSF56176">
    <property type="entry name" value="FAD-binding/transporter-associated domain-like"/>
    <property type="match status" value="1"/>
</dbReference>
<protein>
    <submittedName>
        <fullName evidence="6">Isoamyl alcohol oxidase, putative</fullName>
    </submittedName>
</protein>
<evidence type="ECO:0000313" key="6">
    <source>
        <dbReference type="EMBL" id="ELU36345.1"/>
    </source>
</evidence>
<keyword evidence="4" id="KW-0560">Oxidoreductase</keyword>
<dbReference type="Gene3D" id="3.30.465.10">
    <property type="match status" value="1"/>
</dbReference>
<dbReference type="InterPro" id="IPR006094">
    <property type="entry name" value="Oxid_FAD_bind_N"/>
</dbReference>
<dbReference type="AlphaFoldDB" id="L8WEH9"/>
<dbReference type="InterPro" id="IPR016166">
    <property type="entry name" value="FAD-bd_PCMH"/>
</dbReference>
<feature type="domain" description="FAD-binding PCMH-type" evidence="5">
    <location>
        <begin position="613"/>
        <end position="784"/>
    </location>
</feature>
<evidence type="ECO:0000256" key="3">
    <source>
        <dbReference type="ARBA" id="ARBA00022827"/>
    </source>
</evidence>
<dbReference type="STRING" id="983506.L8WEH9"/>
<evidence type="ECO:0000313" key="7">
    <source>
        <dbReference type="Proteomes" id="UP000011668"/>
    </source>
</evidence>
<dbReference type="PROSITE" id="PS51387">
    <property type="entry name" value="FAD_PCMH"/>
    <property type="match status" value="1"/>
</dbReference>
<dbReference type="HOGENOM" id="CLU_291732_0_0_1"/>
<keyword evidence="2" id="KW-0285">Flavoprotein</keyword>
<dbReference type="EMBL" id="AFRT01003634">
    <property type="protein sequence ID" value="ELU36345.1"/>
    <property type="molecule type" value="Genomic_DNA"/>
</dbReference>
<dbReference type="InterPro" id="IPR036318">
    <property type="entry name" value="FAD-bd_PCMH-like_sf"/>
</dbReference>
<dbReference type="Gene3D" id="3.80.10.10">
    <property type="entry name" value="Ribonuclease Inhibitor"/>
    <property type="match status" value="1"/>
</dbReference>